<sequence length="1613" mass="167749">MTRPQSSSLFTLMAVAMVAMVVHQPAPASAWVQTCTDLFAGSWTGTEDKYSTTVDFRYSACSLASNSFWNSVSITSIVCSQTAVPTSSGSAVNIDITTTSQTILAVAYFSNNWDDADNQRLTILYPDTAVTTTRPAVGQTGAAGVITVELQRAGGTSGLTDTLRSMLCNRQTGDVLMLPKGTGTYLNPHTVATTTTMTIKSYSGNYADTRISCFNLGSNNAGKGFIVAAGASLTIEGVWYSGCTTAGVEANAANTRVTIINSYMSGHGTASVSGGAVSSTNTVNATFINTVFTANRAATGGACYLLQGSMTAINCTFSNHLAGTMGGAIALRNSLVRSNFTRCTFANNILTTGSFNGGGHVALNGGWATFVDSTFTSGQCSGEQAFGGAFFVITLSSPPKDSDLVCQNCSVISSRTEVGAGAIAVTGASTVTLLGGRFIDSVTTYQFSAGGAIVLAGNARLFATGTYFANSFAYSGAVVSMQESAQAFVTDCVFADNKARFSGGVFDLLDSTELTWVGGSVTNSSAESGGALLTSGTVRVVVDNVTFRRGYAAVWGGFALTASTLPTEASLQVYNSRFLESSTDWGAAVLSAIASEGGSFDVPSALFVNCTFADNTGVIGSTFNIDEGAVITVINSTFTSNRAEFGAVAYVYATGQMRFEGSTFHNNSASSGGCFYVTNTGHLEIEDATFEDNFATENSAGVLALLRSTVHMTNVVAVGNEATEFAGFMTATQDSTVVLENVVLANNSASDYGGAIAAKGTSSLTCQGCTISGNCARSNGGGLHISGKAIVHLEDAVVSGNSAGLNGGGVFVQGSGTLTWVANATDDGSSVVHSSNLPATSSSALQDLLAAEAAFPGSSNVDAWAASQLAVSACADNLATIDGGCVAMFDSAEFSALNVVFKGNRALASGGHISADHGSKLVLSGSVLVDGQSTGAGGAISVESSGVRTSACVSPSSNNVGEASTIIVNSYILNNTAQTSGAGLAVVGGHHALYNVRVSGNVAAESGGGLHLSPMLSRPQSELQVNATLVDVESNTASQAGGGVSATFSSLPTSWVQFVDSSISSNTALMGGGLYLPNFNVLPILLNTVVQNNQAAQYGAQTASPGVQLAFDASQPAPGTNGYTGGEISVTIHLLDGSGAIAAVHSVQIEVLVLNATDDVVFAGSQIDQRRLDGTFTSYPTRILGEGYKLLHSGVAQLTFTLYATTPGTYKIRYAATGGDASISPAEFAYVVQPCTSSNQAVVLQDGNPVCASVFDQNKSLRFGFMSVAIIGEACAILLVIFVIRKREEPIVKAASPKFCLIVIFGCMLEFALIPTLVPDLTPALCVTHIWIGHLGFAVAFGALFAKTHRIAAIFNNKNLARKLRGTSDSFLMSRIAIVVSAVSLYLLVWSVVDKPDVVGTTEVGETISVYYMCKSSNDSWSVGLYALEAVGLLYGCWLAWQVRNAPSRFRESKFIVMAVWNILVVSIIILPLNYALNTDNPDTQFMFTALGILLATFGTLGLIFIPKMYGLVTHMEPGVSLTTDKPTKSTSNKVVGYQGSFVNADPHDSTHEVQHMAMSSIEDTTPIESMTTEQLEQYHLTNTQHITFLKEQLARAEELLAERAPKNPEDAV</sequence>
<keyword evidence="8 15" id="KW-1133">Transmembrane helix</keyword>
<dbReference type="GO" id="GO:0038039">
    <property type="term" value="C:G protein-coupled receptor heterodimeric complex"/>
    <property type="evidence" value="ECO:0007669"/>
    <property type="project" value="TreeGrafter"/>
</dbReference>
<dbReference type="PhylomeDB" id="A0A0D2WKL0"/>
<keyword evidence="9" id="KW-0297">G-protein coupled receptor</keyword>
<evidence type="ECO:0000256" key="7">
    <source>
        <dbReference type="ARBA" id="ARBA00022729"/>
    </source>
</evidence>
<reference evidence="19" key="1">
    <citation type="submission" date="2011-02" db="EMBL/GenBank/DDBJ databases">
        <title>The Genome Sequence of Capsaspora owczarzaki ATCC 30864.</title>
        <authorList>
            <person name="Russ C."/>
            <person name="Cuomo C."/>
            <person name="Burger G."/>
            <person name="Gray M.W."/>
            <person name="Holland P.W.H."/>
            <person name="King N."/>
            <person name="Lang F.B.F."/>
            <person name="Roger A.J."/>
            <person name="Ruiz-Trillo I."/>
            <person name="Young S.K."/>
            <person name="Zeng Q."/>
            <person name="Gargeya S."/>
            <person name="Alvarado L."/>
            <person name="Berlin A."/>
            <person name="Chapman S.B."/>
            <person name="Chen Z."/>
            <person name="Freedman E."/>
            <person name="Gellesch M."/>
            <person name="Goldberg J."/>
            <person name="Griggs A."/>
            <person name="Gujja S."/>
            <person name="Heilman E."/>
            <person name="Heiman D."/>
            <person name="Howarth C."/>
            <person name="Mehta T."/>
            <person name="Neiman D."/>
            <person name="Pearson M."/>
            <person name="Roberts A."/>
            <person name="Saif S."/>
            <person name="Shea T."/>
            <person name="Shenoy N."/>
            <person name="Sisk P."/>
            <person name="Stolte C."/>
            <person name="Sykes S."/>
            <person name="White J."/>
            <person name="Yandava C."/>
            <person name="Haas B."/>
            <person name="Nusbaum C."/>
            <person name="Birren B."/>
        </authorList>
    </citation>
    <scope>NUCLEOTIDE SEQUENCE</scope>
    <source>
        <strain evidence="19">ATCC 30864</strain>
    </source>
</reference>
<evidence type="ECO:0000256" key="9">
    <source>
        <dbReference type="ARBA" id="ARBA00023040"/>
    </source>
</evidence>
<evidence type="ECO:0000256" key="6">
    <source>
        <dbReference type="ARBA" id="ARBA00022692"/>
    </source>
</evidence>
<dbReference type="PANTHER" id="PTHR10519:SF20">
    <property type="entry name" value="G-PROTEIN COUPLED RECEPTOR 156-RELATED"/>
    <property type="match status" value="1"/>
</dbReference>
<evidence type="ECO:0000256" key="10">
    <source>
        <dbReference type="ARBA" id="ARBA00023136"/>
    </source>
</evidence>
<keyword evidence="12" id="KW-0325">Glycoprotein</keyword>
<dbReference type="Gene3D" id="2.160.20.10">
    <property type="entry name" value="Single-stranded right-handed beta-helix, Pectin lyase-like"/>
    <property type="match status" value="1"/>
</dbReference>
<accession>A0A0D2WKL0</accession>
<dbReference type="GO" id="GO:0004965">
    <property type="term" value="F:G protein-coupled GABA receptor activity"/>
    <property type="evidence" value="ECO:0007669"/>
    <property type="project" value="InterPro"/>
</dbReference>
<dbReference type="GO" id="GO:0005576">
    <property type="term" value="C:extracellular region"/>
    <property type="evidence" value="ECO:0007669"/>
    <property type="project" value="UniProtKB-SubCell"/>
</dbReference>
<protein>
    <recommendedName>
        <fullName evidence="17">G-protein coupled receptors family 3 profile domain-containing protein</fullName>
    </recommendedName>
</protein>
<keyword evidence="13" id="KW-0807">Transducer</keyword>
<feature type="transmembrane region" description="Helical" evidence="15">
    <location>
        <begin position="1455"/>
        <end position="1474"/>
    </location>
</feature>
<evidence type="ECO:0000256" key="15">
    <source>
        <dbReference type="SAM" id="Phobius"/>
    </source>
</evidence>
<dbReference type="Proteomes" id="UP000008743">
    <property type="component" value="Unassembled WGS sequence"/>
</dbReference>
<keyword evidence="5" id="KW-0964">Secreted</keyword>
<evidence type="ECO:0000256" key="8">
    <source>
        <dbReference type="ARBA" id="ARBA00022989"/>
    </source>
</evidence>
<evidence type="ECO:0000256" key="13">
    <source>
        <dbReference type="ARBA" id="ARBA00023224"/>
    </source>
</evidence>
<evidence type="ECO:0000256" key="3">
    <source>
        <dbReference type="ARBA" id="ARBA00004442"/>
    </source>
</evidence>
<comment type="subcellular location">
    <subcellularLocation>
        <location evidence="2">Cell envelope</location>
    </subcellularLocation>
    <subcellularLocation>
        <location evidence="3">Cell outer membrane</location>
    </subcellularLocation>
    <subcellularLocation>
        <location evidence="1">Membrane</location>
        <topology evidence="1">Multi-pass membrane protein</topology>
    </subcellularLocation>
    <subcellularLocation>
        <location evidence="4">Secreted</location>
    </subcellularLocation>
</comment>
<feature type="transmembrane region" description="Helical" evidence="15">
    <location>
        <begin position="1370"/>
        <end position="1393"/>
    </location>
</feature>
<dbReference type="PRINTS" id="PR00248">
    <property type="entry name" value="GPCRMGR"/>
</dbReference>
<feature type="transmembrane region" description="Helical" evidence="15">
    <location>
        <begin position="1486"/>
        <end position="1506"/>
    </location>
</feature>
<evidence type="ECO:0000313" key="19">
    <source>
        <dbReference type="Proteomes" id="UP000008743"/>
    </source>
</evidence>
<evidence type="ECO:0000259" key="17">
    <source>
        <dbReference type="PROSITE" id="PS50259"/>
    </source>
</evidence>
<evidence type="ECO:0000256" key="11">
    <source>
        <dbReference type="ARBA" id="ARBA00023170"/>
    </source>
</evidence>
<dbReference type="InterPro" id="IPR006626">
    <property type="entry name" value="PbH1"/>
</dbReference>
<name>A0A0D2WKL0_CAPO3</name>
<evidence type="ECO:0000256" key="4">
    <source>
        <dbReference type="ARBA" id="ARBA00004613"/>
    </source>
</evidence>
<evidence type="ECO:0000256" key="16">
    <source>
        <dbReference type="SAM" id="SignalP"/>
    </source>
</evidence>
<evidence type="ECO:0000256" key="12">
    <source>
        <dbReference type="ARBA" id="ARBA00023180"/>
    </source>
</evidence>
<gene>
    <name evidence="18" type="ORF">CAOG_001487</name>
</gene>
<keyword evidence="7 16" id="KW-0732">Signal</keyword>
<keyword evidence="11" id="KW-0675">Receptor</keyword>
<dbReference type="NCBIfam" id="TIGR01376">
    <property type="entry name" value="POMP_repeat"/>
    <property type="match status" value="1"/>
</dbReference>
<evidence type="ECO:0000256" key="14">
    <source>
        <dbReference type="ARBA" id="ARBA00023237"/>
    </source>
</evidence>
<dbReference type="Pfam" id="PF00003">
    <property type="entry name" value="7tm_3"/>
    <property type="match status" value="1"/>
</dbReference>
<dbReference type="eggNOG" id="KOG1055">
    <property type="taxonomic scope" value="Eukaryota"/>
</dbReference>
<dbReference type="RefSeq" id="XP_004364355.2">
    <property type="nucleotide sequence ID" value="XM_004364298.2"/>
</dbReference>
<feature type="transmembrane region" description="Helical" evidence="15">
    <location>
        <begin position="1330"/>
        <end position="1349"/>
    </location>
</feature>
<keyword evidence="14" id="KW-0998">Cell outer membrane</keyword>
<dbReference type="EMBL" id="KE346361">
    <property type="protein sequence ID" value="KJE90138.1"/>
    <property type="molecule type" value="Genomic_DNA"/>
</dbReference>
<evidence type="ECO:0000256" key="1">
    <source>
        <dbReference type="ARBA" id="ARBA00004141"/>
    </source>
</evidence>
<keyword evidence="6 15" id="KW-0812">Transmembrane</keyword>
<dbReference type="InterPro" id="IPR003368">
    <property type="entry name" value="POMP_repeat"/>
</dbReference>
<dbReference type="InterPro" id="IPR002455">
    <property type="entry name" value="GPCR3_GABA-B"/>
</dbReference>
<proteinExistence type="predicted"/>
<dbReference type="InterPro" id="IPR012334">
    <property type="entry name" value="Pectin_lyas_fold"/>
</dbReference>
<dbReference type="InterPro" id="IPR011050">
    <property type="entry name" value="Pectin_lyase_fold/virulence"/>
</dbReference>
<dbReference type="PANTHER" id="PTHR10519">
    <property type="entry name" value="GABA-B RECEPTOR"/>
    <property type="match status" value="1"/>
</dbReference>
<evidence type="ECO:0000256" key="5">
    <source>
        <dbReference type="ARBA" id="ARBA00022525"/>
    </source>
</evidence>
<dbReference type="InterPro" id="IPR017978">
    <property type="entry name" value="GPCR_3_C"/>
</dbReference>
<dbReference type="OrthoDB" id="2150267at2759"/>
<dbReference type="InterPro" id="IPR000337">
    <property type="entry name" value="GPCR_3"/>
</dbReference>
<dbReference type="STRING" id="595528.A0A0D2WKL0"/>
<evidence type="ECO:0000313" key="18">
    <source>
        <dbReference type="EMBL" id="KJE90138.1"/>
    </source>
</evidence>
<feature type="transmembrane region" description="Helical" evidence="15">
    <location>
        <begin position="1263"/>
        <end position="1284"/>
    </location>
</feature>
<dbReference type="PROSITE" id="PS50259">
    <property type="entry name" value="G_PROTEIN_RECEP_F3_4"/>
    <property type="match status" value="1"/>
</dbReference>
<feature type="transmembrane region" description="Helical" evidence="15">
    <location>
        <begin position="1296"/>
        <end position="1318"/>
    </location>
</feature>
<feature type="transmembrane region" description="Helical" evidence="15">
    <location>
        <begin position="1423"/>
        <end position="1443"/>
    </location>
</feature>
<feature type="chain" id="PRO_5002254438" description="G-protein coupled receptors family 3 profile domain-containing protein" evidence="16">
    <location>
        <begin position="31"/>
        <end position="1613"/>
    </location>
</feature>
<dbReference type="SUPFAM" id="SSF51126">
    <property type="entry name" value="Pectin lyase-like"/>
    <property type="match status" value="4"/>
</dbReference>
<organism evidence="18 19">
    <name type="scientific">Capsaspora owczarzaki (strain ATCC 30864)</name>
    <dbReference type="NCBI Taxonomy" id="595528"/>
    <lineage>
        <taxon>Eukaryota</taxon>
        <taxon>Filasterea</taxon>
        <taxon>Capsaspora</taxon>
    </lineage>
</organism>
<dbReference type="SMART" id="SM00710">
    <property type="entry name" value="PbH1"/>
    <property type="match status" value="15"/>
</dbReference>
<keyword evidence="19" id="KW-1185">Reference proteome</keyword>
<dbReference type="GO" id="GO:0007214">
    <property type="term" value="P:gamma-aminobutyric acid signaling pathway"/>
    <property type="evidence" value="ECO:0007669"/>
    <property type="project" value="TreeGrafter"/>
</dbReference>
<dbReference type="CDD" id="cd15047">
    <property type="entry name" value="7tmC_GABA-B-like"/>
    <property type="match status" value="1"/>
</dbReference>
<feature type="signal peptide" evidence="16">
    <location>
        <begin position="1"/>
        <end position="30"/>
    </location>
</feature>
<evidence type="ECO:0000256" key="2">
    <source>
        <dbReference type="ARBA" id="ARBA00004196"/>
    </source>
</evidence>
<feature type="domain" description="G-protein coupled receptors family 3 profile" evidence="17">
    <location>
        <begin position="1261"/>
        <end position="1517"/>
    </location>
</feature>
<keyword evidence="10 15" id="KW-0472">Membrane</keyword>
<dbReference type="InParanoid" id="A0A0D2WKL0"/>